<protein>
    <recommendedName>
        <fullName evidence="20">Lysosomal dipeptide transporter MFSD1</fullName>
    </recommendedName>
    <alternativeName>
        <fullName evidence="21">Major facilitator superfamily domain-containing protein 1</fullName>
    </alternativeName>
</protein>
<feature type="compositionally biased region" description="Pro residues" evidence="24">
    <location>
        <begin position="731"/>
        <end position="748"/>
    </location>
</feature>
<feature type="transmembrane region" description="Helical" evidence="25">
    <location>
        <begin position="146"/>
        <end position="168"/>
    </location>
</feature>
<dbReference type="SUPFAM" id="SSF103473">
    <property type="entry name" value="MFS general substrate transporter"/>
    <property type="match status" value="1"/>
</dbReference>
<comment type="catalytic activity">
    <reaction evidence="14">
        <text>L-arginyl-L-alpha-amino acid(out) = L-arginyl-L-alpha-amino acid(in)</text>
        <dbReference type="Rhea" id="RHEA:79371"/>
        <dbReference type="ChEBI" id="CHEBI:84315"/>
    </reaction>
</comment>
<comment type="catalytic activity">
    <reaction evidence="16">
        <text>L-arginyl-glycine(out) = L-arginyl-glycine(in)</text>
        <dbReference type="Rhea" id="RHEA:79391"/>
        <dbReference type="ChEBI" id="CHEBI:229955"/>
    </reaction>
</comment>
<evidence type="ECO:0000256" key="13">
    <source>
        <dbReference type="ARBA" id="ARBA00044898"/>
    </source>
</evidence>
<evidence type="ECO:0000256" key="8">
    <source>
        <dbReference type="ARBA" id="ARBA00044878"/>
    </source>
</evidence>
<comment type="catalytic activity">
    <reaction evidence="11">
        <text>L-lysyl-L-alpha-amino acid(out) = L-lysyl-L-alpha-amino acid(in)</text>
        <dbReference type="Rhea" id="RHEA:79387"/>
        <dbReference type="ChEBI" id="CHEBI:229965"/>
    </reaction>
</comment>
<evidence type="ECO:0000256" key="25">
    <source>
        <dbReference type="SAM" id="Phobius"/>
    </source>
</evidence>
<feature type="transmembrane region" description="Helical" evidence="25">
    <location>
        <begin position="95"/>
        <end position="115"/>
    </location>
</feature>
<evidence type="ECO:0000256" key="17">
    <source>
        <dbReference type="ARBA" id="ARBA00044912"/>
    </source>
</evidence>
<comment type="catalytic activity">
    <reaction evidence="9">
        <text>L-alpha-aminoacyl-L-arginine(out) = L-alpha-aminoacyl-L-arginine(in)</text>
        <dbReference type="Rhea" id="RHEA:79367"/>
        <dbReference type="ChEBI" id="CHEBI:229968"/>
    </reaction>
</comment>
<feature type="compositionally biased region" description="Low complexity" evidence="24">
    <location>
        <begin position="635"/>
        <end position="645"/>
    </location>
</feature>
<evidence type="ECO:0000256" key="1">
    <source>
        <dbReference type="ARBA" id="ARBA00004123"/>
    </source>
</evidence>
<comment type="catalytic activity">
    <reaction evidence="7">
        <text>L-lysyl-L-alanine(out) = L-lysyl-L-alanine(in)</text>
        <dbReference type="Rhea" id="RHEA:79399"/>
        <dbReference type="ChEBI" id="CHEBI:229954"/>
    </reaction>
</comment>
<dbReference type="AlphaFoldDB" id="A0A8H7HT55"/>
<feature type="transmembrane region" description="Helical" evidence="25">
    <location>
        <begin position="215"/>
        <end position="237"/>
    </location>
</feature>
<keyword evidence="6" id="KW-0539">Nucleus</keyword>
<feature type="transmembrane region" description="Helical" evidence="25">
    <location>
        <begin position="55"/>
        <end position="75"/>
    </location>
</feature>
<feature type="region of interest" description="Disordered" evidence="24">
    <location>
        <begin position="1"/>
        <end position="44"/>
    </location>
</feature>
<comment type="catalytic activity">
    <reaction evidence="19">
        <text>L-lysyl-glycine(out) = L-lysyl-glycine(in)</text>
        <dbReference type="Rhea" id="RHEA:79407"/>
        <dbReference type="ChEBI" id="CHEBI:191202"/>
    </reaction>
</comment>
<feature type="region of interest" description="Disordered" evidence="24">
    <location>
        <begin position="891"/>
        <end position="940"/>
    </location>
</feature>
<feature type="compositionally biased region" description="Polar residues" evidence="24">
    <location>
        <begin position="927"/>
        <end position="937"/>
    </location>
</feature>
<evidence type="ECO:0000256" key="19">
    <source>
        <dbReference type="ARBA" id="ARBA00044924"/>
    </source>
</evidence>
<gene>
    <name evidence="27" type="ORF">RHS03_03972</name>
</gene>
<proteinExistence type="predicted"/>
<dbReference type="Pfam" id="PF00170">
    <property type="entry name" value="bZIP_1"/>
    <property type="match status" value="1"/>
</dbReference>
<evidence type="ECO:0000313" key="27">
    <source>
        <dbReference type="EMBL" id="KAF8707404.1"/>
    </source>
</evidence>
<evidence type="ECO:0000256" key="9">
    <source>
        <dbReference type="ARBA" id="ARBA00044881"/>
    </source>
</evidence>
<dbReference type="CDD" id="cd14687">
    <property type="entry name" value="bZIP_ATF2"/>
    <property type="match status" value="1"/>
</dbReference>
<feature type="compositionally biased region" description="Low complexity" evidence="24">
    <location>
        <begin position="913"/>
        <end position="926"/>
    </location>
</feature>
<comment type="catalytic activity">
    <reaction evidence="17">
        <text>L-histidyl-L-alpha-amino acid(out) = L-histidyl-L-alpha-amino acid(in)</text>
        <dbReference type="Rhea" id="RHEA:79379"/>
        <dbReference type="ChEBI" id="CHEBI:229964"/>
    </reaction>
</comment>
<comment type="catalytic activity">
    <reaction evidence="13">
        <text>L-aspartyl-L-lysine(out) = L-aspartyl-L-lysine(in)</text>
        <dbReference type="Rhea" id="RHEA:79411"/>
        <dbReference type="ChEBI" id="CHEBI:229953"/>
    </reaction>
</comment>
<keyword evidence="25" id="KW-0812">Transmembrane</keyword>
<keyword evidence="3" id="KW-0805">Transcription regulation</keyword>
<dbReference type="InterPro" id="IPR004827">
    <property type="entry name" value="bZIP"/>
</dbReference>
<dbReference type="EMBL" id="JACYCD010000049">
    <property type="protein sequence ID" value="KAF8707404.1"/>
    <property type="molecule type" value="Genomic_DNA"/>
</dbReference>
<organism evidence="27 28">
    <name type="scientific">Rhizoctonia solani</name>
    <dbReference type="NCBI Taxonomy" id="456999"/>
    <lineage>
        <taxon>Eukaryota</taxon>
        <taxon>Fungi</taxon>
        <taxon>Dikarya</taxon>
        <taxon>Basidiomycota</taxon>
        <taxon>Agaricomycotina</taxon>
        <taxon>Agaricomycetes</taxon>
        <taxon>Cantharellales</taxon>
        <taxon>Ceratobasidiaceae</taxon>
        <taxon>Rhizoctonia</taxon>
    </lineage>
</organism>
<feature type="compositionally biased region" description="Basic residues" evidence="24">
    <location>
        <begin position="1003"/>
        <end position="1015"/>
    </location>
</feature>
<evidence type="ECO:0000256" key="18">
    <source>
        <dbReference type="ARBA" id="ARBA00044919"/>
    </source>
</evidence>
<comment type="subunit">
    <text evidence="23">Homodimer. Interacts with lysosomal protein GLMP (via lumenal domain); the interaction starts while both proteins are still in the endoplasmic reticulum and is required for stabilization of MFSD1 in lysosomes but has no direct effect on its targeting to lysosomes or transporter activity.</text>
</comment>
<keyword evidence="25" id="KW-0472">Membrane</keyword>
<dbReference type="SMART" id="SM00338">
    <property type="entry name" value="BRLZ"/>
    <property type="match status" value="1"/>
</dbReference>
<feature type="transmembrane region" description="Helical" evidence="25">
    <location>
        <begin position="122"/>
        <end position="140"/>
    </location>
</feature>
<evidence type="ECO:0000256" key="3">
    <source>
        <dbReference type="ARBA" id="ARBA00023015"/>
    </source>
</evidence>
<feature type="transmembrane region" description="Helical" evidence="25">
    <location>
        <begin position="272"/>
        <end position="293"/>
    </location>
</feature>
<feature type="region of interest" description="Disordered" evidence="24">
    <location>
        <begin position="966"/>
        <end position="1063"/>
    </location>
</feature>
<dbReference type="OrthoDB" id="424834at2759"/>
<feature type="compositionally biased region" description="Basic and acidic residues" evidence="24">
    <location>
        <begin position="1"/>
        <end position="10"/>
    </location>
</feature>
<dbReference type="FunFam" id="1.20.5.170:FF:000053">
    <property type="entry name" value="BZIP transcription factor AtfA"/>
    <property type="match status" value="1"/>
</dbReference>
<comment type="catalytic activity">
    <reaction evidence="12">
        <text>L-alpha-aminoacyl-L-lysine(out) = L-alpha-aminoacyl-L-lysine(in)</text>
        <dbReference type="Rhea" id="RHEA:79383"/>
        <dbReference type="ChEBI" id="CHEBI:229966"/>
    </reaction>
</comment>
<comment type="caution">
    <text evidence="27">The sequence shown here is derived from an EMBL/GenBank/DDBJ whole genome shotgun (WGS) entry which is preliminary data.</text>
</comment>
<feature type="region of interest" description="Disordered" evidence="24">
    <location>
        <begin position="610"/>
        <end position="755"/>
    </location>
</feature>
<sequence>MSTMSEKAEFTNKLPYDGRLVDGPGGNDDDKSEPSAQERALEVDPTEGAPWKWRIIAMVFALSLAVGSSFSEATLGPLKSTLVKELHITNARYGTISSATSVVNMFLPIIGGYLVDFYPIEYGMIFCAFTVFAGAIVSAVGAQHNAFGPVLGGRLLMGFGSTVIEIIPQKIYCHWFKGRGLAFVLGLDVSWGKVVVLVAKATAVPMSKVGDDWAWALWIPAVICGVNIMLTFAYMLWIRTLPQKFCMLSAQERTRSQLRRPSLKAAREIPSFFWFMFCTQICQAGVVGGFNGLSADIIRATRGTTAQVAGYQGSVQQVIPIFLSPFLGAFFDRYGRRMLFISITSCIWIIVFVVLGFSTVNALFPMVFSSVALGKLEARRKRGTNILKLSVIPAFNAMPFVCSVPILVASQDQIGTGYGLYKAFNNAGSVIIDVAAGAIQDTTPGGGYNGVIAFFIALKGMEIFWGSIYGVLDRRLLRGVLSMSEKERVETEKRIDLSAEPGRRAIKAWTYGGWTFLGASTGIKRLFEDTAMSCDAGIHVIGTQFKLKVNTNGHGQRGIDARCVFADTCSNDWTEGAYNQGGMWSVTAVTSQFVSPGNKRRHSLTSSVFNAMPTKSNAINASKQSPPPSEERPSRASSSTDLSSLPSPPQHRSSSPAQRPVSPTDPTKKASKDQAPAPSRPGARPVARNNFDLEPNPFEQSFSRGSGTSIHTLTNGARSPGSTRRTSPGATLPPPVGNGPETPKPVLPPLASLSSPGGPNAFGHWGLGSGGLSGSLRSGPLSPALLNGPKDQAGRPNGTGVGGWDPSHPAFRTGLTPDVGRTGLTPLVGGPVSFPPPSPNTAAFLAMVTNHTSGVSGAMTVGGALTGDMVPGSSATITPGTLTALVNSMSQTNTNQNQPHPLSMSHLPGRFGQNNNQQNEQRTQGQFPPNSYQNNTDPYHGAAQNAAAAAANGLFLLSQAHQELTKREEAAQAASQPAGSKRNNSISGHNKRKSTDSGPSKPVAKKTRSTRSKRGRLSDDDGDGSDDDDMSDMEGESYEPESSKPTNKPKKAETEEEKRKNFLERNRQAALKCRQRKKAWLTQLQAKVEYLTAENDRLTSTLTGMRDEVTRLSAIVVAHRDCGLGGVALGTQLAHGATSSINNGQPGAPVSIPVSVAQTGASSVASVPVGAVGGARTRSGYGY</sequence>
<comment type="catalytic activity">
    <reaction evidence="10">
        <text>L-alpha-aminoacyl-L-histidine(out) = L-alpha-aminoacyl-L-histidine(in)</text>
        <dbReference type="Rhea" id="RHEA:79375"/>
        <dbReference type="ChEBI" id="CHEBI:229967"/>
    </reaction>
</comment>
<feature type="compositionally biased region" description="Low complexity" evidence="24">
    <location>
        <begin position="774"/>
        <end position="786"/>
    </location>
</feature>
<evidence type="ECO:0000256" key="6">
    <source>
        <dbReference type="ARBA" id="ARBA00023242"/>
    </source>
</evidence>
<evidence type="ECO:0000256" key="2">
    <source>
        <dbReference type="ARBA" id="ARBA00004141"/>
    </source>
</evidence>
<feature type="domain" description="BZIP" evidence="26">
    <location>
        <begin position="1056"/>
        <end position="1119"/>
    </location>
</feature>
<comment type="function">
    <text evidence="22">Lysosomal dipeptide uniporter that selectively exports lysine, arginine or histidine-containing dipeptides with a net positive charge from the lysosome lumen into the cytosol. Could play a role in a specific type of protein O-glycosylation indirectly regulating macrophages migration and tissue invasion. Also essential for liver homeostasis.</text>
</comment>
<evidence type="ECO:0000256" key="23">
    <source>
        <dbReference type="ARBA" id="ARBA00046376"/>
    </source>
</evidence>
<feature type="compositionally biased region" description="Polar residues" evidence="24">
    <location>
        <begin position="973"/>
        <end position="988"/>
    </location>
</feature>
<feature type="transmembrane region" description="Helical" evidence="25">
    <location>
        <begin position="338"/>
        <end position="366"/>
    </location>
</feature>
<dbReference type="PANTHER" id="PTHR23512:SF12">
    <property type="entry name" value="TRANSPORTER, PUTATIVE (AFU_ORTHOLOGUE AFUA_4G00260)-RELATED"/>
    <property type="match status" value="1"/>
</dbReference>
<comment type="subcellular location">
    <subcellularLocation>
        <location evidence="2">Membrane</location>
        <topology evidence="2">Multi-pass membrane protein</topology>
    </subcellularLocation>
    <subcellularLocation>
        <location evidence="1">Nucleus</location>
    </subcellularLocation>
</comment>
<evidence type="ECO:0000256" key="4">
    <source>
        <dbReference type="ARBA" id="ARBA00023125"/>
    </source>
</evidence>
<keyword evidence="25" id="KW-1133">Transmembrane helix</keyword>
<dbReference type="Proteomes" id="UP000602905">
    <property type="component" value="Unassembled WGS sequence"/>
</dbReference>
<dbReference type="PROSITE" id="PS50217">
    <property type="entry name" value="BZIP"/>
    <property type="match status" value="1"/>
</dbReference>
<dbReference type="InterPro" id="IPR046347">
    <property type="entry name" value="bZIP_sf"/>
</dbReference>
<feature type="compositionally biased region" description="Basic and acidic residues" evidence="24">
    <location>
        <begin position="1050"/>
        <end position="1063"/>
    </location>
</feature>
<evidence type="ECO:0000256" key="16">
    <source>
        <dbReference type="ARBA" id="ARBA00044903"/>
    </source>
</evidence>
<dbReference type="Pfam" id="PF11786">
    <property type="entry name" value="Aft1_HRA"/>
    <property type="match status" value="1"/>
</dbReference>
<evidence type="ECO:0000256" key="11">
    <source>
        <dbReference type="ARBA" id="ARBA00044891"/>
    </source>
</evidence>
<evidence type="ECO:0000313" key="28">
    <source>
        <dbReference type="Proteomes" id="UP000602905"/>
    </source>
</evidence>
<comment type="catalytic activity">
    <reaction evidence="15">
        <text>L-lysyl-L-lysine(out) = L-lysyl-L-lysine(in)</text>
        <dbReference type="Rhea" id="RHEA:79403"/>
        <dbReference type="ChEBI" id="CHEBI:229956"/>
    </reaction>
</comment>
<dbReference type="InterPro" id="IPR036259">
    <property type="entry name" value="MFS_trans_sf"/>
</dbReference>
<dbReference type="InterPro" id="IPR021755">
    <property type="entry name" value="TF_Aft1_HRA"/>
</dbReference>
<keyword evidence="4" id="KW-0238">DNA-binding</keyword>
<feature type="transmembrane region" description="Helical" evidence="25">
    <location>
        <begin position="313"/>
        <end position="331"/>
    </location>
</feature>
<evidence type="ECO:0000256" key="21">
    <source>
        <dbReference type="ARBA" id="ARBA00045018"/>
    </source>
</evidence>
<evidence type="ECO:0000256" key="12">
    <source>
        <dbReference type="ARBA" id="ARBA00044893"/>
    </source>
</evidence>
<dbReference type="Pfam" id="PF07690">
    <property type="entry name" value="MFS_1"/>
    <property type="match status" value="1"/>
</dbReference>
<evidence type="ECO:0000256" key="20">
    <source>
        <dbReference type="ARBA" id="ARBA00044985"/>
    </source>
</evidence>
<feature type="compositionally biased region" description="Polar residues" evidence="24">
    <location>
        <begin position="698"/>
        <end position="729"/>
    </location>
</feature>
<accession>A0A8H7HT55</accession>
<feature type="transmembrane region" description="Helical" evidence="25">
    <location>
        <begin position="180"/>
        <end position="203"/>
    </location>
</feature>
<dbReference type="SUPFAM" id="SSF57959">
    <property type="entry name" value="Leucine zipper domain"/>
    <property type="match status" value="1"/>
</dbReference>
<dbReference type="GO" id="GO:0003700">
    <property type="term" value="F:DNA-binding transcription factor activity"/>
    <property type="evidence" value="ECO:0007669"/>
    <property type="project" value="InterPro"/>
</dbReference>
<evidence type="ECO:0000256" key="10">
    <source>
        <dbReference type="ARBA" id="ARBA00044884"/>
    </source>
</evidence>
<name>A0A8H7HT55_9AGAM</name>
<evidence type="ECO:0000256" key="24">
    <source>
        <dbReference type="SAM" id="MobiDB-lite"/>
    </source>
</evidence>
<feature type="region of interest" description="Disordered" evidence="24">
    <location>
        <begin position="774"/>
        <end position="796"/>
    </location>
</feature>
<dbReference type="PANTHER" id="PTHR23512">
    <property type="entry name" value="MAJOR FACILITATOR SUPERFAMILY DOMAIN-CONTAINING PROTEIN 1"/>
    <property type="match status" value="1"/>
</dbReference>
<evidence type="ECO:0000256" key="22">
    <source>
        <dbReference type="ARBA" id="ARBA00045709"/>
    </source>
</evidence>
<dbReference type="GO" id="GO:0016020">
    <property type="term" value="C:membrane"/>
    <property type="evidence" value="ECO:0007669"/>
    <property type="project" value="UniProtKB-SubCell"/>
</dbReference>
<comment type="catalytic activity">
    <reaction evidence="8">
        <text>L-histidyl-glycine(out) = L-histidyl-glycine(in)</text>
        <dbReference type="Rhea" id="RHEA:79395"/>
        <dbReference type="ChEBI" id="CHEBI:229957"/>
    </reaction>
</comment>
<keyword evidence="5" id="KW-0804">Transcription</keyword>
<feature type="compositionally biased region" description="Acidic residues" evidence="24">
    <location>
        <begin position="1020"/>
        <end position="1039"/>
    </location>
</feature>
<evidence type="ECO:0000256" key="14">
    <source>
        <dbReference type="ARBA" id="ARBA00044899"/>
    </source>
</evidence>
<dbReference type="InterPro" id="IPR052187">
    <property type="entry name" value="MFSD1"/>
</dbReference>
<dbReference type="Gene3D" id="1.20.1250.20">
    <property type="entry name" value="MFS general substrate transporter like domains"/>
    <property type="match status" value="2"/>
</dbReference>
<dbReference type="Gene3D" id="1.20.5.170">
    <property type="match status" value="1"/>
</dbReference>
<dbReference type="GO" id="GO:0022857">
    <property type="term" value="F:transmembrane transporter activity"/>
    <property type="evidence" value="ECO:0007669"/>
    <property type="project" value="InterPro"/>
</dbReference>
<dbReference type="InterPro" id="IPR011701">
    <property type="entry name" value="MFS"/>
</dbReference>
<dbReference type="GO" id="GO:0005634">
    <property type="term" value="C:nucleus"/>
    <property type="evidence" value="ECO:0007669"/>
    <property type="project" value="UniProtKB-SubCell"/>
</dbReference>
<reference evidence="27" key="1">
    <citation type="submission" date="2020-09" db="EMBL/GenBank/DDBJ databases">
        <title>Comparative genome analyses of four rice-infecting Rhizoctonia solani isolates reveal extensive enrichment of homogalacturonan modification genes.</title>
        <authorList>
            <person name="Lee D.-Y."/>
            <person name="Jeon J."/>
            <person name="Kim K.-T."/>
            <person name="Cheong K."/>
            <person name="Song H."/>
            <person name="Choi G."/>
            <person name="Ko J."/>
            <person name="Opiyo S.O."/>
            <person name="Zuo S."/>
            <person name="Madhav S."/>
            <person name="Lee Y.-H."/>
            <person name="Wang G.-L."/>
        </authorList>
    </citation>
    <scope>NUCLEOTIDE SEQUENCE</scope>
    <source>
        <strain evidence="27">AG1-IA WGL</strain>
    </source>
</reference>
<evidence type="ECO:0000256" key="5">
    <source>
        <dbReference type="ARBA" id="ARBA00023163"/>
    </source>
</evidence>
<dbReference type="GO" id="GO:0003677">
    <property type="term" value="F:DNA binding"/>
    <property type="evidence" value="ECO:0007669"/>
    <property type="project" value="UniProtKB-KW"/>
</dbReference>
<evidence type="ECO:0000256" key="7">
    <source>
        <dbReference type="ARBA" id="ARBA00044876"/>
    </source>
</evidence>
<feature type="compositionally biased region" description="Polar residues" evidence="24">
    <location>
        <begin position="610"/>
        <end position="624"/>
    </location>
</feature>
<comment type="catalytic activity">
    <reaction evidence="18">
        <text>L-alanyl-L-lysine(out) = L-alanyl-L-lysine(in)</text>
        <dbReference type="Rhea" id="RHEA:79415"/>
        <dbReference type="ChEBI" id="CHEBI:192470"/>
    </reaction>
</comment>
<feature type="non-terminal residue" evidence="27">
    <location>
        <position position="1183"/>
    </location>
</feature>
<evidence type="ECO:0000256" key="15">
    <source>
        <dbReference type="ARBA" id="ARBA00044900"/>
    </source>
</evidence>
<evidence type="ECO:0000259" key="26">
    <source>
        <dbReference type="PROSITE" id="PS50217"/>
    </source>
</evidence>